<accession>A0A1I7UIK3</accession>
<organism evidence="1 2">
    <name type="scientific">Caenorhabditis tropicalis</name>
    <dbReference type="NCBI Taxonomy" id="1561998"/>
    <lineage>
        <taxon>Eukaryota</taxon>
        <taxon>Metazoa</taxon>
        <taxon>Ecdysozoa</taxon>
        <taxon>Nematoda</taxon>
        <taxon>Chromadorea</taxon>
        <taxon>Rhabditida</taxon>
        <taxon>Rhabditina</taxon>
        <taxon>Rhabditomorpha</taxon>
        <taxon>Rhabditoidea</taxon>
        <taxon>Rhabditidae</taxon>
        <taxon>Peloderinae</taxon>
        <taxon>Caenorhabditis</taxon>
    </lineage>
</organism>
<reference evidence="2" key="1">
    <citation type="submission" date="2016-11" db="UniProtKB">
        <authorList>
            <consortium name="WormBaseParasite"/>
        </authorList>
    </citation>
    <scope>IDENTIFICATION</scope>
</reference>
<protein>
    <submittedName>
        <fullName evidence="2">Uncharacterized protein</fullName>
    </submittedName>
</protein>
<dbReference type="eggNOG" id="KOG3769">
    <property type="taxonomic scope" value="Eukaryota"/>
</dbReference>
<proteinExistence type="predicted"/>
<dbReference type="WBParaSite" id="Csp11.Scaffold629.g9681.t1">
    <property type="protein sequence ID" value="Csp11.Scaffold629.g9681.t1"/>
    <property type="gene ID" value="Csp11.Scaffold629.g9681"/>
</dbReference>
<name>A0A1I7UIK3_9PELO</name>
<sequence>MLNRPLRVKFLEKIGLKHFVIQPHRRATAPSITMSVIYLRFILLYRTSALAVQQVIAGGAVAAGEAVVDGAKAAGGAVVDGASAAGGAVVDGAKAVGGFVIMFRHVAQALSSRSTSIQTSRLLRTRWERGYLKDLYHRRQILGADPAISRSSYPNW</sequence>
<dbReference type="Proteomes" id="UP000095282">
    <property type="component" value="Unplaced"/>
</dbReference>
<keyword evidence="1" id="KW-1185">Reference proteome</keyword>
<evidence type="ECO:0000313" key="1">
    <source>
        <dbReference type="Proteomes" id="UP000095282"/>
    </source>
</evidence>
<evidence type="ECO:0000313" key="2">
    <source>
        <dbReference type="WBParaSite" id="Csp11.Scaffold629.g9681.t1"/>
    </source>
</evidence>
<dbReference type="AlphaFoldDB" id="A0A1I7UIK3"/>
<dbReference type="STRING" id="1561998.A0A1I7UIK3"/>